<gene>
    <name evidence="1" type="ORF">GSPATT00001300001</name>
</gene>
<name>A0CWD1_PARTE</name>
<evidence type="ECO:0000313" key="1">
    <source>
        <dbReference type="EMBL" id="CAK75098.1"/>
    </source>
</evidence>
<organism evidence="1 2">
    <name type="scientific">Paramecium tetraurelia</name>
    <dbReference type="NCBI Taxonomy" id="5888"/>
    <lineage>
        <taxon>Eukaryota</taxon>
        <taxon>Sar</taxon>
        <taxon>Alveolata</taxon>
        <taxon>Ciliophora</taxon>
        <taxon>Intramacronucleata</taxon>
        <taxon>Oligohymenophorea</taxon>
        <taxon>Peniculida</taxon>
        <taxon>Parameciidae</taxon>
        <taxon>Paramecium</taxon>
    </lineage>
</organism>
<evidence type="ECO:0000313" key="2">
    <source>
        <dbReference type="Proteomes" id="UP000000600"/>
    </source>
</evidence>
<keyword evidence="2" id="KW-1185">Reference proteome</keyword>
<sequence>MYLSVLFLLQNAAKFNEDSYEKFNLKKFKGKHDISCQEFKQLIFDTRQQFTQLNGEQLSCVVDLMKQDQLVDDDNTDYLLITIKNVEDEQTRYQLLDKIIMPTSNLAKEQVKEIEQIIESCQQHAMGLSIMGKMIAFYNYQNRQIMNKFVNEFGVTKTNAEQLGAASIGLALGQYKDK</sequence>
<dbReference type="KEGG" id="ptm:GSPATT00001300001"/>
<dbReference type="InParanoid" id="A0CWD1"/>
<protein>
    <submittedName>
        <fullName evidence="1">Uncharacterized protein</fullName>
    </submittedName>
</protein>
<accession>A0CWD1</accession>
<dbReference type="RefSeq" id="XP_001442495.1">
    <property type="nucleotide sequence ID" value="XM_001442458.1"/>
</dbReference>
<proteinExistence type="predicted"/>
<dbReference type="EMBL" id="CT868207">
    <property type="protein sequence ID" value="CAK75098.1"/>
    <property type="molecule type" value="Genomic_DNA"/>
</dbReference>
<dbReference type="GeneID" id="5028280"/>
<dbReference type="AlphaFoldDB" id="A0CWD1"/>
<reference evidence="1 2" key="1">
    <citation type="journal article" date="2006" name="Nature">
        <title>Global trends of whole-genome duplications revealed by the ciliate Paramecium tetraurelia.</title>
        <authorList>
            <consortium name="Genoscope"/>
            <person name="Aury J.-M."/>
            <person name="Jaillon O."/>
            <person name="Duret L."/>
            <person name="Noel B."/>
            <person name="Jubin C."/>
            <person name="Porcel B.M."/>
            <person name="Segurens B."/>
            <person name="Daubin V."/>
            <person name="Anthouard V."/>
            <person name="Aiach N."/>
            <person name="Arnaiz O."/>
            <person name="Billaut A."/>
            <person name="Beisson J."/>
            <person name="Blanc I."/>
            <person name="Bouhouche K."/>
            <person name="Camara F."/>
            <person name="Duharcourt S."/>
            <person name="Guigo R."/>
            <person name="Gogendeau D."/>
            <person name="Katinka M."/>
            <person name="Keller A.-M."/>
            <person name="Kissmehl R."/>
            <person name="Klotz C."/>
            <person name="Koll F."/>
            <person name="Le Moue A."/>
            <person name="Lepere C."/>
            <person name="Malinsky S."/>
            <person name="Nowacki M."/>
            <person name="Nowak J.K."/>
            <person name="Plattner H."/>
            <person name="Poulain J."/>
            <person name="Ruiz F."/>
            <person name="Serrano V."/>
            <person name="Zagulski M."/>
            <person name="Dessen P."/>
            <person name="Betermier M."/>
            <person name="Weissenbach J."/>
            <person name="Scarpelli C."/>
            <person name="Schachter V."/>
            <person name="Sperling L."/>
            <person name="Meyer E."/>
            <person name="Cohen J."/>
            <person name="Wincker P."/>
        </authorList>
    </citation>
    <scope>NUCLEOTIDE SEQUENCE [LARGE SCALE GENOMIC DNA]</scope>
    <source>
        <strain evidence="1 2">Stock d4-2</strain>
    </source>
</reference>
<dbReference type="HOGENOM" id="CLU_1513402_0_0_1"/>
<dbReference type="Proteomes" id="UP000000600">
    <property type="component" value="Unassembled WGS sequence"/>
</dbReference>